<dbReference type="SUPFAM" id="SSF55729">
    <property type="entry name" value="Acyl-CoA N-acyltransferases (Nat)"/>
    <property type="match status" value="1"/>
</dbReference>
<feature type="domain" description="N-acetyltransferase" evidence="1">
    <location>
        <begin position="10"/>
        <end position="157"/>
    </location>
</feature>
<dbReference type="Gene3D" id="3.40.630.30">
    <property type="match status" value="1"/>
</dbReference>
<proteinExistence type="predicted"/>
<keyword evidence="3" id="KW-1185">Reference proteome</keyword>
<gene>
    <name evidence="2" type="ORF">IF129_02990</name>
</gene>
<dbReference type="InterPro" id="IPR000182">
    <property type="entry name" value="GNAT_dom"/>
</dbReference>
<dbReference type="AlphaFoldDB" id="A0A927IB23"/>
<dbReference type="Proteomes" id="UP000632289">
    <property type="component" value="Unassembled WGS sequence"/>
</dbReference>
<reference evidence="2" key="1">
    <citation type="submission" date="2020-09" db="EMBL/GenBank/DDBJ databases">
        <title>Secondary metabolite and genome analysis of marine Streptomyces chumphonensis KK1-2T.</title>
        <authorList>
            <person name="Phongsopitanun W."/>
            <person name="Kanchanasin P."/>
            <person name="Pittayakhajonwut P."/>
            <person name="Suwanborirux K."/>
            <person name="Tanasupawat S."/>
        </authorList>
    </citation>
    <scope>NUCLEOTIDE SEQUENCE</scope>
    <source>
        <strain evidence="2">KK1-2</strain>
    </source>
</reference>
<comment type="caution">
    <text evidence="2">The sequence shown here is derived from an EMBL/GenBank/DDBJ whole genome shotgun (WGS) entry which is preliminary data.</text>
</comment>
<dbReference type="Pfam" id="PF00583">
    <property type="entry name" value="Acetyltransf_1"/>
    <property type="match status" value="1"/>
</dbReference>
<dbReference type="RefSeq" id="WP_191207809.1">
    <property type="nucleotide sequence ID" value="NZ_BAABKL010000039.1"/>
</dbReference>
<evidence type="ECO:0000313" key="3">
    <source>
        <dbReference type="Proteomes" id="UP000632289"/>
    </source>
</evidence>
<evidence type="ECO:0000313" key="2">
    <source>
        <dbReference type="EMBL" id="MBD3930542.1"/>
    </source>
</evidence>
<dbReference type="GO" id="GO:0016747">
    <property type="term" value="F:acyltransferase activity, transferring groups other than amino-acyl groups"/>
    <property type="evidence" value="ECO:0007669"/>
    <property type="project" value="InterPro"/>
</dbReference>
<dbReference type="PROSITE" id="PS51186">
    <property type="entry name" value="GNAT"/>
    <property type="match status" value="1"/>
</dbReference>
<name>A0A927IB23_9ACTN</name>
<evidence type="ECO:0000259" key="1">
    <source>
        <dbReference type="PROSITE" id="PS51186"/>
    </source>
</evidence>
<sequence>MAEENWHFRAEIPGDTVDAATVRRILRSAFDTPHEAELVDALRGGPAWLPGLSMLAETPEGEPVAYVLLSRCHIASAEALALAPCATVPERQGGGVGTALIRAALDAARTEGEGTVVVLGHPTYYPRFGFRPCADFGVTPPPGHDWPTEAFLALALDDRPVPAGAVRYPEPFGL</sequence>
<accession>A0A927IB23</accession>
<protein>
    <submittedName>
        <fullName evidence="2">N-acetyltransferase</fullName>
    </submittedName>
</protein>
<organism evidence="2 3">
    <name type="scientific">Streptomyces chumphonensis</name>
    <dbReference type="NCBI Taxonomy" id="1214925"/>
    <lineage>
        <taxon>Bacteria</taxon>
        <taxon>Bacillati</taxon>
        <taxon>Actinomycetota</taxon>
        <taxon>Actinomycetes</taxon>
        <taxon>Kitasatosporales</taxon>
        <taxon>Streptomycetaceae</taxon>
        <taxon>Streptomyces</taxon>
    </lineage>
</organism>
<dbReference type="EMBL" id="JACXYU010000001">
    <property type="protein sequence ID" value="MBD3930542.1"/>
    <property type="molecule type" value="Genomic_DNA"/>
</dbReference>
<dbReference type="CDD" id="cd04301">
    <property type="entry name" value="NAT_SF"/>
    <property type="match status" value="1"/>
</dbReference>
<dbReference type="InterPro" id="IPR016181">
    <property type="entry name" value="Acyl_CoA_acyltransferase"/>
</dbReference>